<feature type="region of interest" description="Disordered" evidence="1">
    <location>
        <begin position="175"/>
        <end position="243"/>
    </location>
</feature>
<feature type="compositionally biased region" description="Pro residues" evidence="1">
    <location>
        <begin position="196"/>
        <end position="214"/>
    </location>
</feature>
<protein>
    <submittedName>
        <fullName evidence="2">Uncharacterized protein</fullName>
    </submittedName>
</protein>
<dbReference type="OrthoDB" id="2142040at2759"/>
<feature type="compositionally biased region" description="Basic and acidic residues" evidence="1">
    <location>
        <begin position="27"/>
        <end position="73"/>
    </location>
</feature>
<feature type="compositionally biased region" description="Pro residues" evidence="1">
    <location>
        <begin position="98"/>
        <end position="109"/>
    </location>
</feature>
<evidence type="ECO:0000313" key="2">
    <source>
        <dbReference type="EMBL" id="KAH8092590.1"/>
    </source>
</evidence>
<dbReference type="PANTHER" id="PTHR31649:SF1">
    <property type="entry name" value="FARNESOIC ACID O-METHYL TRANSFERASE DOMAIN-CONTAINING PROTEIN"/>
    <property type="match status" value="1"/>
</dbReference>
<dbReference type="Proteomes" id="UP000813824">
    <property type="component" value="Unassembled WGS sequence"/>
</dbReference>
<dbReference type="EMBL" id="JAEVFJ010000031">
    <property type="protein sequence ID" value="KAH8092590.1"/>
    <property type="molecule type" value="Genomic_DNA"/>
</dbReference>
<dbReference type="AlphaFoldDB" id="A0A8K0XM55"/>
<feature type="compositionally biased region" description="Low complexity" evidence="1">
    <location>
        <begin position="77"/>
        <end position="88"/>
    </location>
</feature>
<sequence>MGSDSEYSSGEYGHRGIDGHGKKDKKDKKDKDKKHKEGKDGKDKKDKKDKEKKDKDKDKKKDDKHKEGKHDAHGAYPAPAHGVPGFPGAPVPGGHGFPPGPPGYAPPPTHGHAAEFFGTAAPPGAPSPYGATPHGPPAPYGGAPYGAPLAPHGAPTPYGAPAPYGAPPAPYGGFPGAQSFAFGDPHISRDVHSPPVGGPPHPPTPGHSGPPPPSGFRVPLSTDQPFTVPQHQTGPPVSYEPDGRTPVFIGSAITNNAVHPCKIVPTLSPPCRVPYGGGEHGHQGRYDLLPFDPATMEWVTTSKGKVPPGKRPIEGGYEDHTGKLYHALAKIQGVKVPGKTGEHLGGANIPFGGGEHFVEKDYEILCWR</sequence>
<dbReference type="InterPro" id="IPR006616">
    <property type="entry name" value="DM9_repeat"/>
</dbReference>
<evidence type="ECO:0000313" key="3">
    <source>
        <dbReference type="Proteomes" id="UP000813824"/>
    </source>
</evidence>
<feature type="compositionally biased region" description="Polar residues" evidence="1">
    <location>
        <begin position="221"/>
        <end position="235"/>
    </location>
</feature>
<proteinExistence type="predicted"/>
<name>A0A8K0XM55_9AGAR</name>
<accession>A0A8K0XM55</accession>
<feature type="region of interest" description="Disordered" evidence="1">
    <location>
        <begin position="1"/>
        <end position="135"/>
    </location>
</feature>
<feature type="compositionally biased region" description="Low complexity" evidence="1">
    <location>
        <begin position="110"/>
        <end position="133"/>
    </location>
</feature>
<gene>
    <name evidence="2" type="ORF">BXZ70DRAFT_950585</name>
</gene>
<reference evidence="2" key="1">
    <citation type="journal article" date="2021" name="New Phytol.">
        <title>Evolutionary innovations through gain and loss of genes in the ectomycorrhizal Boletales.</title>
        <authorList>
            <person name="Wu G."/>
            <person name="Miyauchi S."/>
            <person name="Morin E."/>
            <person name="Kuo A."/>
            <person name="Drula E."/>
            <person name="Varga T."/>
            <person name="Kohler A."/>
            <person name="Feng B."/>
            <person name="Cao Y."/>
            <person name="Lipzen A."/>
            <person name="Daum C."/>
            <person name="Hundley H."/>
            <person name="Pangilinan J."/>
            <person name="Johnson J."/>
            <person name="Barry K."/>
            <person name="LaButti K."/>
            <person name="Ng V."/>
            <person name="Ahrendt S."/>
            <person name="Min B."/>
            <person name="Choi I.G."/>
            <person name="Park H."/>
            <person name="Plett J.M."/>
            <person name="Magnuson J."/>
            <person name="Spatafora J.W."/>
            <person name="Nagy L.G."/>
            <person name="Henrissat B."/>
            <person name="Grigoriev I.V."/>
            <person name="Yang Z.L."/>
            <person name="Xu J."/>
            <person name="Martin F.M."/>
        </authorList>
    </citation>
    <scope>NUCLEOTIDE SEQUENCE</scope>
    <source>
        <strain evidence="2">KKN 215</strain>
    </source>
</reference>
<feature type="compositionally biased region" description="Low complexity" evidence="1">
    <location>
        <begin position="1"/>
        <end position="11"/>
    </location>
</feature>
<feature type="compositionally biased region" description="Basic and acidic residues" evidence="1">
    <location>
        <begin position="12"/>
        <end position="21"/>
    </location>
</feature>
<dbReference type="PANTHER" id="PTHR31649">
    <property type="entry name" value="AGAP009604-PA"/>
    <property type="match status" value="1"/>
</dbReference>
<keyword evidence="3" id="KW-1185">Reference proteome</keyword>
<evidence type="ECO:0000256" key="1">
    <source>
        <dbReference type="SAM" id="MobiDB-lite"/>
    </source>
</evidence>
<organism evidence="2 3">
    <name type="scientific">Cristinia sonorae</name>
    <dbReference type="NCBI Taxonomy" id="1940300"/>
    <lineage>
        <taxon>Eukaryota</taxon>
        <taxon>Fungi</taxon>
        <taxon>Dikarya</taxon>
        <taxon>Basidiomycota</taxon>
        <taxon>Agaricomycotina</taxon>
        <taxon>Agaricomycetes</taxon>
        <taxon>Agaricomycetidae</taxon>
        <taxon>Agaricales</taxon>
        <taxon>Pleurotineae</taxon>
        <taxon>Stephanosporaceae</taxon>
        <taxon>Cristinia</taxon>
    </lineage>
</organism>
<comment type="caution">
    <text evidence="2">The sequence shown here is derived from an EMBL/GenBank/DDBJ whole genome shotgun (WGS) entry which is preliminary data.</text>
</comment>
<dbReference type="SMART" id="SM00696">
    <property type="entry name" value="DM9"/>
    <property type="match status" value="1"/>
</dbReference>
<dbReference type="Pfam" id="PF11901">
    <property type="entry name" value="DM9"/>
    <property type="match status" value="1"/>
</dbReference>